<dbReference type="Proteomes" id="UP001501474">
    <property type="component" value="Unassembled WGS sequence"/>
</dbReference>
<comment type="caution">
    <text evidence="2">The sequence shown here is derived from an EMBL/GenBank/DDBJ whole genome shotgun (WGS) entry which is preliminary data.</text>
</comment>
<name>A0ABN3DGJ5_9ACTN</name>
<evidence type="ECO:0000313" key="2">
    <source>
        <dbReference type="EMBL" id="GAA2229537.1"/>
    </source>
</evidence>
<proteinExistence type="predicted"/>
<dbReference type="PANTHER" id="PTHR43245">
    <property type="entry name" value="BIFUNCTIONAL POLYMYXIN RESISTANCE PROTEIN ARNA"/>
    <property type="match status" value="1"/>
</dbReference>
<dbReference type="EMBL" id="BAAART010000052">
    <property type="protein sequence ID" value="GAA2229537.1"/>
    <property type="molecule type" value="Genomic_DNA"/>
</dbReference>
<dbReference type="PANTHER" id="PTHR43245:SF13">
    <property type="entry name" value="UDP-D-APIOSE_UDP-D-XYLOSE SYNTHASE 2"/>
    <property type="match status" value="1"/>
</dbReference>
<accession>A0ABN3DGJ5</accession>
<dbReference type="Pfam" id="PF01370">
    <property type="entry name" value="Epimerase"/>
    <property type="match status" value="1"/>
</dbReference>
<evidence type="ECO:0000313" key="3">
    <source>
        <dbReference type="Proteomes" id="UP001501474"/>
    </source>
</evidence>
<gene>
    <name evidence="2" type="ORF">GCM10010104_23190</name>
</gene>
<dbReference type="InterPro" id="IPR050177">
    <property type="entry name" value="Lipid_A_modif_metabolic_enz"/>
</dbReference>
<dbReference type="InterPro" id="IPR036291">
    <property type="entry name" value="NAD(P)-bd_dom_sf"/>
</dbReference>
<dbReference type="Gene3D" id="3.40.50.720">
    <property type="entry name" value="NAD(P)-binding Rossmann-like Domain"/>
    <property type="match status" value="1"/>
</dbReference>
<feature type="domain" description="NAD-dependent epimerase/dehydratase" evidence="1">
    <location>
        <begin position="9"/>
        <end position="75"/>
    </location>
</feature>
<dbReference type="SUPFAM" id="SSF51735">
    <property type="entry name" value="NAD(P)-binding Rossmann-fold domains"/>
    <property type="match status" value="1"/>
</dbReference>
<dbReference type="InterPro" id="IPR001509">
    <property type="entry name" value="Epimerase_deHydtase"/>
</dbReference>
<organism evidence="2 3">
    <name type="scientific">Streptomyces indiaensis</name>
    <dbReference type="NCBI Taxonomy" id="284033"/>
    <lineage>
        <taxon>Bacteria</taxon>
        <taxon>Bacillati</taxon>
        <taxon>Actinomycetota</taxon>
        <taxon>Actinomycetes</taxon>
        <taxon>Kitasatosporales</taxon>
        <taxon>Streptomycetaceae</taxon>
        <taxon>Streptomyces</taxon>
    </lineage>
</organism>
<sequence>MAMEKALDVLVIGGNRYVGKRLIAMLLAEGHRVTVLNRGSSPPPAGVAHLRADRDDERSLTGALGSRVFDVVVDQVCYTPRQAALARRVFTGRTRRYVMTSTVDVYEYEDSPALVREEAVDPSAVTVDLELPWGDPAFAEAHYGEGKRQAEAVLAAGGAALPYTAVRVAHVLGGDDDFTGRLAHYAERMRSGEPIAVPAVNRPATYAYVEEVAHFLAWAAGEDFTGPVNAASSGALSTEELCAAVAAHVPGGRAEFRSVEVGEVSPFSFRRSYGMDNSRAARLGFRFGEARQWLPRAVAETLGKGD</sequence>
<evidence type="ECO:0000259" key="1">
    <source>
        <dbReference type="Pfam" id="PF01370"/>
    </source>
</evidence>
<protein>
    <submittedName>
        <fullName evidence="2">NAD-dependent epimerase/dehydratase family protein</fullName>
    </submittedName>
</protein>
<reference evidence="2 3" key="1">
    <citation type="journal article" date="2019" name="Int. J. Syst. Evol. Microbiol.">
        <title>The Global Catalogue of Microorganisms (GCM) 10K type strain sequencing project: providing services to taxonomists for standard genome sequencing and annotation.</title>
        <authorList>
            <consortium name="The Broad Institute Genomics Platform"/>
            <consortium name="The Broad Institute Genome Sequencing Center for Infectious Disease"/>
            <person name="Wu L."/>
            <person name="Ma J."/>
        </authorList>
    </citation>
    <scope>NUCLEOTIDE SEQUENCE [LARGE SCALE GENOMIC DNA]</scope>
    <source>
        <strain evidence="2 3">JCM 3053</strain>
    </source>
</reference>
<keyword evidence="3" id="KW-1185">Reference proteome</keyword>